<dbReference type="EMBL" id="MLJW01000484">
    <property type="protein sequence ID" value="OIQ86364.1"/>
    <property type="molecule type" value="Genomic_DNA"/>
</dbReference>
<evidence type="ECO:0000313" key="1">
    <source>
        <dbReference type="EMBL" id="OIQ86364.1"/>
    </source>
</evidence>
<gene>
    <name evidence="1" type="ORF">GALL_317740</name>
</gene>
<accession>A0A1J5R322</accession>
<comment type="caution">
    <text evidence="1">The sequence shown here is derived from an EMBL/GenBank/DDBJ whole genome shotgun (WGS) entry which is preliminary data.</text>
</comment>
<name>A0A1J5R322_9ZZZZ</name>
<dbReference type="AlphaFoldDB" id="A0A1J5R322"/>
<organism evidence="1">
    <name type="scientific">mine drainage metagenome</name>
    <dbReference type="NCBI Taxonomy" id="410659"/>
    <lineage>
        <taxon>unclassified sequences</taxon>
        <taxon>metagenomes</taxon>
        <taxon>ecological metagenomes</taxon>
    </lineage>
</organism>
<sequence>MGLWRRTLLQTPEQCDVDSRVYWLQTAVWHGDLRLPVGRPEFGRVHSLRQCSRVHLEWLLRQEGFAGVTKVDGHICEWHRRMDYHPRDWRDIGNMHFCAAGLEESGVEQQYRERWEPEPLDCRRFSAQHLQLDGLQRLLLRAGEYFMHLRPRSLGEVDARRLWARVEKQRASLDEMRQLADFEISFGRHQEGVLRIVHSTLPWLEGGVLPQMGDWTTLPGD</sequence>
<reference evidence="1" key="1">
    <citation type="submission" date="2016-10" db="EMBL/GenBank/DDBJ databases">
        <title>Sequence of Gallionella enrichment culture.</title>
        <authorList>
            <person name="Poehlein A."/>
            <person name="Muehling M."/>
            <person name="Daniel R."/>
        </authorList>
    </citation>
    <scope>NUCLEOTIDE SEQUENCE</scope>
</reference>
<protein>
    <submittedName>
        <fullName evidence="1">Uncharacterized protein</fullName>
    </submittedName>
</protein>
<proteinExistence type="predicted"/>